<keyword evidence="2" id="KW-0731">Sigma factor</keyword>
<dbReference type="GO" id="GO:0016987">
    <property type="term" value="F:sigma factor activity"/>
    <property type="evidence" value="ECO:0007669"/>
    <property type="project" value="UniProtKB-KW"/>
</dbReference>
<accession>A0A1J6HWQ9</accession>
<feature type="domain" description="RNA polymerase sigma factor 70 region 4 type 2" evidence="5">
    <location>
        <begin position="43"/>
        <end position="89"/>
    </location>
</feature>
<dbReference type="InterPro" id="IPR039425">
    <property type="entry name" value="RNA_pol_sigma-70-like"/>
</dbReference>
<dbReference type="InterPro" id="IPR013249">
    <property type="entry name" value="RNA_pol_sigma70_r4_t2"/>
</dbReference>
<dbReference type="AlphaFoldDB" id="A0A1J6HWQ9"/>
<dbReference type="InterPro" id="IPR013324">
    <property type="entry name" value="RNA_pol_sigma_r3/r4-like"/>
</dbReference>
<comment type="caution">
    <text evidence="6">The sequence shown here is derived from an EMBL/GenBank/DDBJ whole genome shotgun (WGS) entry which is preliminary data.</text>
</comment>
<evidence type="ECO:0000256" key="2">
    <source>
        <dbReference type="ARBA" id="ARBA00023082"/>
    </source>
</evidence>
<evidence type="ECO:0000256" key="3">
    <source>
        <dbReference type="ARBA" id="ARBA00023163"/>
    </source>
</evidence>
<dbReference type="GO" id="GO:0006352">
    <property type="term" value="P:DNA-templated transcription initiation"/>
    <property type="evidence" value="ECO:0007669"/>
    <property type="project" value="InterPro"/>
</dbReference>
<dbReference type="Proteomes" id="UP000182985">
    <property type="component" value="Unassembled WGS sequence"/>
</dbReference>
<proteinExistence type="predicted"/>
<dbReference type="EMBL" id="MOEC01000035">
    <property type="protein sequence ID" value="OIS91066.1"/>
    <property type="molecule type" value="Genomic_DNA"/>
</dbReference>
<evidence type="ECO:0000256" key="1">
    <source>
        <dbReference type="ARBA" id="ARBA00023015"/>
    </source>
</evidence>
<evidence type="ECO:0000259" key="5">
    <source>
        <dbReference type="Pfam" id="PF08281"/>
    </source>
</evidence>
<dbReference type="PANTHER" id="PTHR43133:SF25">
    <property type="entry name" value="RNA POLYMERASE SIGMA FACTOR RFAY-RELATED"/>
    <property type="match status" value="1"/>
</dbReference>
<dbReference type="RefSeq" id="WP_071633802.1">
    <property type="nucleotide sequence ID" value="NZ_MOEC01000035.1"/>
</dbReference>
<dbReference type="Gene3D" id="1.10.10.10">
    <property type="entry name" value="Winged helix-like DNA-binding domain superfamily/Winged helix DNA-binding domain"/>
    <property type="match status" value="1"/>
</dbReference>
<dbReference type="PANTHER" id="PTHR43133">
    <property type="entry name" value="RNA POLYMERASE ECF-TYPE SIGMA FACTO"/>
    <property type="match status" value="1"/>
</dbReference>
<reference evidence="6 7" key="1">
    <citation type="submission" date="2016-10" db="EMBL/GenBank/DDBJ databases">
        <title>The Draft Genome Sequence of the Potato Rhizosphere Bacteria Ochrobactrum sp. IPA7.2.</title>
        <authorList>
            <person name="Gogoleva N.E."/>
            <person name="Khlopko Y.A."/>
            <person name="Burygin G.L."/>
            <person name="Plotnikov A.O."/>
        </authorList>
    </citation>
    <scope>NUCLEOTIDE SEQUENCE [LARGE SCALE GENOMIC DNA]</scope>
    <source>
        <strain evidence="6 7">IPA7.2</strain>
    </source>
</reference>
<gene>
    <name evidence="6" type="ORF">BLA27_23470</name>
</gene>
<name>A0A1J6HWQ9_9HYPH</name>
<keyword evidence="3" id="KW-0804">Transcription</keyword>
<evidence type="ECO:0000313" key="7">
    <source>
        <dbReference type="Proteomes" id="UP000182985"/>
    </source>
</evidence>
<dbReference type="CDD" id="cd06171">
    <property type="entry name" value="Sigma70_r4"/>
    <property type="match status" value="1"/>
</dbReference>
<evidence type="ECO:0000256" key="4">
    <source>
        <dbReference type="SAM" id="MobiDB-lite"/>
    </source>
</evidence>
<keyword evidence="1" id="KW-0805">Transcription regulation</keyword>
<dbReference type="GO" id="GO:0003677">
    <property type="term" value="F:DNA binding"/>
    <property type="evidence" value="ECO:0007669"/>
    <property type="project" value="InterPro"/>
</dbReference>
<protein>
    <recommendedName>
        <fullName evidence="5">RNA polymerase sigma factor 70 region 4 type 2 domain-containing protein</fullName>
    </recommendedName>
</protein>
<dbReference type="SUPFAM" id="SSF88659">
    <property type="entry name" value="Sigma3 and sigma4 domains of RNA polymerase sigma factors"/>
    <property type="match status" value="1"/>
</dbReference>
<feature type="region of interest" description="Disordered" evidence="4">
    <location>
        <begin position="1"/>
        <end position="25"/>
    </location>
</feature>
<dbReference type="Pfam" id="PF08281">
    <property type="entry name" value="Sigma70_r4_2"/>
    <property type="match status" value="1"/>
</dbReference>
<keyword evidence="7" id="KW-1185">Reference proteome</keyword>
<organism evidence="6 7">
    <name type="scientific">Brucella cytisi</name>
    <dbReference type="NCBI Taxonomy" id="407152"/>
    <lineage>
        <taxon>Bacteria</taxon>
        <taxon>Pseudomonadati</taxon>
        <taxon>Pseudomonadota</taxon>
        <taxon>Alphaproteobacteria</taxon>
        <taxon>Hyphomicrobiales</taxon>
        <taxon>Brucellaceae</taxon>
        <taxon>Brucella/Ochrobactrum group</taxon>
        <taxon>Brucella</taxon>
    </lineage>
</organism>
<sequence>MKNTFCTRSKKAQRETKLQEWEATAVQPPQDKAMELQDVARGFENLPPDFRATVKYVVLDGLPYDEAAKRLNCSLGTIKSRLHRARAQLGATERLH</sequence>
<evidence type="ECO:0000313" key="6">
    <source>
        <dbReference type="EMBL" id="OIS91066.1"/>
    </source>
</evidence>
<dbReference type="OrthoDB" id="9803470at2"/>
<dbReference type="InterPro" id="IPR036388">
    <property type="entry name" value="WH-like_DNA-bd_sf"/>
</dbReference>